<reference evidence="5 6" key="1">
    <citation type="submission" date="2016-03" db="EMBL/GenBank/DDBJ databases">
        <authorList>
            <person name="Devillers H."/>
        </authorList>
    </citation>
    <scope>NUCLEOTIDE SEQUENCE [LARGE SCALE GENOMIC DNA]</scope>
    <source>
        <strain evidence="5">CBS 6772</strain>
    </source>
</reference>
<comment type="similarity">
    <text evidence="2">Belongs to the 2H phosphoesterase superfamily. CPD1 family.</text>
</comment>
<dbReference type="OrthoDB" id="514292at2759"/>
<dbReference type="EC" id="3.1.4.37" evidence="3"/>
<dbReference type="Gene3D" id="3.90.1140.10">
    <property type="entry name" value="Cyclic phosphodiesterase"/>
    <property type="match status" value="1"/>
</dbReference>
<dbReference type="GO" id="GO:0009187">
    <property type="term" value="P:cyclic nucleotide metabolic process"/>
    <property type="evidence" value="ECO:0007669"/>
    <property type="project" value="TreeGrafter"/>
</dbReference>
<evidence type="ECO:0000313" key="5">
    <source>
        <dbReference type="EMBL" id="SCW03885.1"/>
    </source>
</evidence>
<keyword evidence="6" id="KW-1185">Reference proteome</keyword>
<dbReference type="PANTHER" id="PTHR28141:SF1">
    <property type="entry name" value="2',3'-CYCLIC-NUCLEOTIDE 3'-PHOSPHODIESTERASE"/>
    <property type="match status" value="1"/>
</dbReference>
<evidence type="ECO:0000313" key="6">
    <source>
        <dbReference type="Proteomes" id="UP000190831"/>
    </source>
</evidence>
<dbReference type="SUPFAM" id="SSF55144">
    <property type="entry name" value="LigT-like"/>
    <property type="match status" value="1"/>
</dbReference>
<dbReference type="STRING" id="4955.A0A1G4MJB5"/>
<accession>A0A1G4MJB5</accession>
<dbReference type="EMBL" id="LT598491">
    <property type="protein sequence ID" value="SCW03885.1"/>
    <property type="molecule type" value="Genomic_DNA"/>
</dbReference>
<evidence type="ECO:0000256" key="4">
    <source>
        <dbReference type="ARBA" id="ARBA00014478"/>
    </source>
</evidence>
<organism evidence="5 6">
    <name type="scientific">Lachancea fermentati</name>
    <name type="common">Zygosaccharomyces fermentati</name>
    <dbReference type="NCBI Taxonomy" id="4955"/>
    <lineage>
        <taxon>Eukaryota</taxon>
        <taxon>Fungi</taxon>
        <taxon>Dikarya</taxon>
        <taxon>Ascomycota</taxon>
        <taxon>Saccharomycotina</taxon>
        <taxon>Saccharomycetes</taxon>
        <taxon>Saccharomycetales</taxon>
        <taxon>Saccharomycetaceae</taxon>
        <taxon>Lachancea</taxon>
    </lineage>
</organism>
<dbReference type="OMA" id="FEPHITI"/>
<dbReference type="Pfam" id="PF07823">
    <property type="entry name" value="CPDase"/>
    <property type="match status" value="1"/>
</dbReference>
<name>A0A1G4MJB5_LACFM</name>
<gene>
    <name evidence="5" type="ORF">LAFE_0H01178G</name>
</gene>
<comment type="function">
    <text evidence="1">Involved in the metabolism of ADP-ribose 1',2'-cyclic phosphate which is produced as a consequence of tRNA splicing.</text>
</comment>
<dbReference type="PANTHER" id="PTHR28141">
    <property type="entry name" value="2',3'-CYCLIC-NUCLEOTIDE 3'-PHOSPHODIESTERASE"/>
    <property type="match status" value="1"/>
</dbReference>
<dbReference type="InterPro" id="IPR012386">
    <property type="entry name" value="Cyclic-nucl_3Pdiesterase"/>
</dbReference>
<sequence length="215" mass="24373">MTVALWFMPQTNTPVYETIHSLILSLQTLFPDAAYFEPHLTITAQLKCETQDQVNQVLTSCVAAVQAVRSAVRSSKEPLVTFRGVSVGKPYFTKVRLVCEHNKYLMGIAQIMRELYVADGPEQASQWLQETFRPHVSLVYSDMYYVNQALERVVVQRIEDALDLQMHSNAAMDDQDQSAWLFDRPLTGWGLPGTFKVVRCEGPVDEWEVLGSVEV</sequence>
<dbReference type="InterPro" id="IPR009097">
    <property type="entry name" value="Cyclic_Pdiesterase"/>
</dbReference>
<evidence type="ECO:0000256" key="3">
    <source>
        <dbReference type="ARBA" id="ARBA00012317"/>
    </source>
</evidence>
<dbReference type="GO" id="GO:0004113">
    <property type="term" value="F:2',3'-cyclic-nucleotide 3'-phosphodiesterase activity"/>
    <property type="evidence" value="ECO:0007669"/>
    <property type="project" value="UniProtKB-EC"/>
</dbReference>
<protein>
    <recommendedName>
        <fullName evidence="4">2',3'-cyclic-nucleotide 3'-phosphodiesterase</fullName>
        <ecNumber evidence="3">3.1.4.37</ecNumber>
    </recommendedName>
</protein>
<dbReference type="AlphaFoldDB" id="A0A1G4MJB5"/>
<evidence type="ECO:0000256" key="2">
    <source>
        <dbReference type="ARBA" id="ARBA00006037"/>
    </source>
</evidence>
<evidence type="ECO:0000256" key="1">
    <source>
        <dbReference type="ARBA" id="ARBA00003831"/>
    </source>
</evidence>
<dbReference type="Proteomes" id="UP000190831">
    <property type="component" value="Chromosome H"/>
</dbReference>
<proteinExistence type="inferred from homology"/>